<feature type="region of interest" description="Disordered" evidence="1">
    <location>
        <begin position="564"/>
        <end position="595"/>
    </location>
</feature>
<dbReference type="SUPFAM" id="SSF52540">
    <property type="entry name" value="P-loop containing nucleoside triphosphate hydrolases"/>
    <property type="match status" value="1"/>
</dbReference>
<gene>
    <name evidence="2" type="ORF">GS505_01745</name>
</gene>
<accession>A0AAE4ZC29</accession>
<dbReference type="PROSITE" id="PS50096">
    <property type="entry name" value="IQ"/>
    <property type="match status" value="1"/>
</dbReference>
<dbReference type="Proteomes" id="UP000605618">
    <property type="component" value="Unassembled WGS sequence"/>
</dbReference>
<dbReference type="NCBIfam" id="NF041065">
    <property type="entry name" value="DpdH"/>
    <property type="match status" value="1"/>
</dbReference>
<dbReference type="AlphaFoldDB" id="A0AAE4ZC29"/>
<evidence type="ECO:0000256" key="1">
    <source>
        <dbReference type="SAM" id="MobiDB-lite"/>
    </source>
</evidence>
<evidence type="ECO:0000313" key="2">
    <source>
        <dbReference type="EMBL" id="NKS24601.1"/>
    </source>
</evidence>
<dbReference type="EMBL" id="WUYZ01000001">
    <property type="protein sequence ID" value="NKS24601.1"/>
    <property type="molecule type" value="Genomic_DNA"/>
</dbReference>
<organism evidence="2 3">
    <name type="scientific">Rhodococcus hoagii</name>
    <name type="common">Corynebacterium equii</name>
    <dbReference type="NCBI Taxonomy" id="43767"/>
    <lineage>
        <taxon>Bacteria</taxon>
        <taxon>Bacillati</taxon>
        <taxon>Actinomycetota</taxon>
        <taxon>Actinomycetes</taxon>
        <taxon>Mycobacteriales</taxon>
        <taxon>Nocardiaceae</taxon>
        <taxon>Prescottella</taxon>
    </lineage>
</organism>
<name>A0AAE4ZC29_RHOHA</name>
<feature type="compositionally biased region" description="Pro residues" evidence="1">
    <location>
        <begin position="568"/>
        <end position="595"/>
    </location>
</feature>
<reference evidence="2" key="1">
    <citation type="journal article" date="2020" name="Environ. Microbiol.">
        <title>The novel and transferable erm(51) gene confers Macrolides, Lincosamides, and Streptogramins B (MLSB) resistance to clonal Rhodococcus equi in the environment.</title>
        <authorList>
            <person name="Huber L."/>
            <person name="Giguere S."/>
            <person name="Slovis N.M."/>
            <person name="Alvarez-Narvaez S."/>
            <person name="Hart K.A."/>
            <person name="Greiter M."/>
            <person name="Morris E.R.A."/>
            <person name="Cohen N.D."/>
        </authorList>
    </citation>
    <scope>NUCLEOTIDE SEQUENCE</scope>
    <source>
        <strain evidence="2">Lh_141_1</strain>
    </source>
</reference>
<dbReference type="RefSeq" id="WP_404314136.1">
    <property type="nucleotide sequence ID" value="NZ_CP173203.1"/>
</dbReference>
<evidence type="ECO:0008006" key="4">
    <source>
        <dbReference type="Google" id="ProtNLM"/>
    </source>
</evidence>
<protein>
    <recommendedName>
        <fullName evidence="4">ATP-binding protein</fullName>
    </recommendedName>
</protein>
<evidence type="ECO:0000313" key="3">
    <source>
        <dbReference type="Proteomes" id="UP000605618"/>
    </source>
</evidence>
<sequence>MNWHTQRSTLCWDRNSALDIIPVEAESPSDAVFNATHSALPILRRNRVDDDHGEVVYEDQLLAAVESQPSDYPILPILGHSGTGKSHLVRWLRMRLEKSQAQASKRRVIFVPKHKMSLRAILDLILDHAQSPEVDQFRERVHAATEQLHGEAQARRELRATLANLVEAQADSAVTPGRPDSDERMYLATELPNLLLDSHFKNHLLADDGAIARLVREKLSGKGSEDKDEPFAFTDADLYLSVDDAGRAAAAAQEIAEVLNGDQELRALAARMLNEQLAPAISTVFGVSGDDLKNLLIELRLELGRNGEEILLLIEDFSIFQGIQGGLIDAMTQIATKELPLCPMKVVMAVTTGYFRDQIPDTAKTRTFRVYDMDVPDKSATVNTLEFATRYLNAVRVGVEGIESAYAQGDELPNACDTCPVSERCRASFGEKDGISLFPFNESALERAVQSQQSKTRGFVARDVLNRVLRPVLQNDREALEQHRFPTGEFATRFSSRDTAHEWNVEETALIQNPGDTDELIKRRRTLLTFWVPKSQARAQNLNPALHDAFSVAEVPGLPRWNPNSVAPTPPVVPTPGPPTPSPTPTVIPTPQPPADPPLVQALDLWSQGEPLKQAQQNDLRRLVFQAIVAKLNFEDGLRGDSYWTRSSTNEVRDKSLAGSPMFGPTSIFLEGTKQADQSATRLDIARDDIEAVRALRALVFLNAFGSWTEVGRGAELQRLTIRQVNKWVRQIESQLALSRTDPAAVDTEVGYLTDALILSAQMLGIESSYSVGSATKKIDAVFAPPPASDPSLLPAPLRQLRAWAISEKSSRDTLQKLVLRRVGYTQGGGGIAGIDVNRILRSHKAYQQLPTKPSSVSTDVAAYIDRLHFSIENLDSIRGPVETALPDTSTLDSSVKEMVKSVAKTLQMLQTTGMTPSRVDVTKINQLGEPLDANDLHRVTKLREQLATWDALSGPEKLQALSGDWPASAARLTPWIEAVSTALDSIETHINTKIDPTLQSHAETLDSDLADSLNAAVTAAFTIVESEQES</sequence>
<dbReference type="InterPro" id="IPR027417">
    <property type="entry name" value="P-loop_NTPase"/>
</dbReference>
<comment type="caution">
    <text evidence="2">The sequence shown here is derived from an EMBL/GenBank/DDBJ whole genome shotgun (WGS) entry which is preliminary data.</text>
</comment>
<proteinExistence type="predicted"/>